<accession>A0A2D2DLV8</accession>
<dbReference type="AlphaFoldDB" id="A0A2D2DLV8"/>
<organism evidence="4 5">
    <name type="scientific">Massilia violaceinigra</name>
    <dbReference type="NCBI Taxonomy" id="2045208"/>
    <lineage>
        <taxon>Bacteria</taxon>
        <taxon>Pseudomonadati</taxon>
        <taxon>Pseudomonadota</taxon>
        <taxon>Betaproteobacteria</taxon>
        <taxon>Burkholderiales</taxon>
        <taxon>Oxalobacteraceae</taxon>
        <taxon>Telluria group</taxon>
        <taxon>Massilia</taxon>
    </lineage>
</organism>
<dbReference type="PANTHER" id="PTHR44591:SF19">
    <property type="entry name" value="TWO-COMPONENT RESPONSE REGULATOR-RELATED"/>
    <property type="match status" value="1"/>
</dbReference>
<dbReference type="Pfam" id="PF00072">
    <property type="entry name" value="Response_reg"/>
    <property type="match status" value="1"/>
</dbReference>
<dbReference type="InterPro" id="IPR011006">
    <property type="entry name" value="CheY-like_superfamily"/>
</dbReference>
<sequence>MPAAQAVDQREQARALERLEKAGKRQLGVGRNSMRPWVSACSDCACSHGLSVVQGPKAYTIHERTAPRLIARPAGPDDYSLKTMAIFKTENLALFDRQQALSDARHTVMLVDDMDANVSVMAAILRPHFHLVEARDGQEALRLIGELPPSQELACIVSDHRMPRMSGVQLFERTSVMLPDTLRILVTAYLDLDAIVDAVNAGHIYRFIAKPFDAGGFLLAVQCAVAAFEHRRLLGAYHRALEDTLPVLPAAAAALREQARAARTSLTALEERAKAALPT</sequence>
<evidence type="ECO:0000256" key="2">
    <source>
        <dbReference type="PROSITE-ProRule" id="PRU00169"/>
    </source>
</evidence>
<dbReference type="InterPro" id="IPR001789">
    <property type="entry name" value="Sig_transdc_resp-reg_receiver"/>
</dbReference>
<evidence type="ECO:0000313" key="5">
    <source>
        <dbReference type="Proteomes" id="UP000229897"/>
    </source>
</evidence>
<keyword evidence="5" id="KW-1185">Reference proteome</keyword>
<dbReference type="PANTHER" id="PTHR44591">
    <property type="entry name" value="STRESS RESPONSE REGULATOR PROTEIN 1"/>
    <property type="match status" value="1"/>
</dbReference>
<dbReference type="KEGG" id="mass:CR152_16565"/>
<protein>
    <recommendedName>
        <fullName evidence="3">Response regulatory domain-containing protein</fullName>
    </recommendedName>
</protein>
<feature type="domain" description="Response regulatory" evidence="3">
    <location>
        <begin position="107"/>
        <end position="225"/>
    </location>
</feature>
<evidence type="ECO:0000313" key="4">
    <source>
        <dbReference type="EMBL" id="ATQ75967.1"/>
    </source>
</evidence>
<gene>
    <name evidence="4" type="ORF">CR152_16565</name>
</gene>
<dbReference type="Gene3D" id="3.40.50.2300">
    <property type="match status" value="1"/>
</dbReference>
<dbReference type="PROSITE" id="PS50110">
    <property type="entry name" value="RESPONSE_REGULATORY"/>
    <property type="match status" value="1"/>
</dbReference>
<keyword evidence="1 2" id="KW-0597">Phosphoprotein</keyword>
<dbReference type="SMART" id="SM00448">
    <property type="entry name" value="REC"/>
    <property type="match status" value="1"/>
</dbReference>
<dbReference type="GO" id="GO:0000160">
    <property type="term" value="P:phosphorelay signal transduction system"/>
    <property type="evidence" value="ECO:0007669"/>
    <property type="project" value="InterPro"/>
</dbReference>
<dbReference type="InterPro" id="IPR050595">
    <property type="entry name" value="Bact_response_regulator"/>
</dbReference>
<dbReference type="EMBL" id="CP024608">
    <property type="protein sequence ID" value="ATQ75967.1"/>
    <property type="molecule type" value="Genomic_DNA"/>
</dbReference>
<dbReference type="Proteomes" id="UP000229897">
    <property type="component" value="Chromosome"/>
</dbReference>
<evidence type="ECO:0000259" key="3">
    <source>
        <dbReference type="PROSITE" id="PS50110"/>
    </source>
</evidence>
<evidence type="ECO:0000256" key="1">
    <source>
        <dbReference type="ARBA" id="ARBA00022553"/>
    </source>
</evidence>
<reference evidence="4" key="1">
    <citation type="submission" date="2017-10" db="EMBL/GenBank/DDBJ databases">
        <title>Massilia psychrophilum sp. nov., a novel purple-pigmented bacterium isolated from Tianshan glacier, Xinjiang Municipality, China.</title>
        <authorList>
            <person name="Wang H."/>
        </authorList>
    </citation>
    <scope>NUCLEOTIDE SEQUENCE [LARGE SCALE GENOMIC DNA]</scope>
    <source>
        <strain evidence="4">B2</strain>
    </source>
</reference>
<dbReference type="SUPFAM" id="SSF52172">
    <property type="entry name" value="CheY-like"/>
    <property type="match status" value="1"/>
</dbReference>
<name>A0A2D2DLV8_9BURK</name>
<proteinExistence type="predicted"/>
<feature type="modified residue" description="4-aspartylphosphate" evidence="2">
    <location>
        <position position="159"/>
    </location>
</feature>